<evidence type="ECO:0000256" key="5">
    <source>
        <dbReference type="ARBA" id="ARBA00022963"/>
    </source>
</evidence>
<evidence type="ECO:0000256" key="3">
    <source>
        <dbReference type="ARBA" id="ARBA00012027"/>
    </source>
</evidence>
<name>A0ABR9AKR7_9BACT</name>
<keyword evidence="4" id="KW-0378">Hydrolase</keyword>
<dbReference type="Pfam" id="PF13091">
    <property type="entry name" value="PLDc_2"/>
    <property type="match status" value="1"/>
</dbReference>
<keyword evidence="6" id="KW-0443">Lipid metabolism</keyword>
<feature type="domain" description="PLD phosphodiesterase" evidence="7">
    <location>
        <begin position="166"/>
        <end position="193"/>
    </location>
</feature>
<evidence type="ECO:0000256" key="2">
    <source>
        <dbReference type="ARBA" id="ARBA00008664"/>
    </source>
</evidence>
<dbReference type="PANTHER" id="PTHR43856:SF1">
    <property type="entry name" value="MITOCHONDRIAL CARDIOLIPIN HYDROLASE"/>
    <property type="match status" value="1"/>
</dbReference>
<evidence type="ECO:0000256" key="4">
    <source>
        <dbReference type="ARBA" id="ARBA00022801"/>
    </source>
</evidence>
<comment type="similarity">
    <text evidence="2">Belongs to the phospholipase D family.</text>
</comment>
<evidence type="ECO:0000313" key="9">
    <source>
        <dbReference type="Proteomes" id="UP000647133"/>
    </source>
</evidence>
<accession>A0ABR9AKR7</accession>
<keyword evidence="5" id="KW-0442">Lipid degradation</keyword>
<evidence type="ECO:0000256" key="1">
    <source>
        <dbReference type="ARBA" id="ARBA00000798"/>
    </source>
</evidence>
<dbReference type="EMBL" id="JACYTQ010000002">
    <property type="protein sequence ID" value="MBD8488916.1"/>
    <property type="molecule type" value="Genomic_DNA"/>
</dbReference>
<comment type="caution">
    <text evidence="8">The sequence shown here is derived from an EMBL/GenBank/DDBJ whole genome shotgun (WGS) entry which is preliminary data.</text>
</comment>
<dbReference type="InterPro" id="IPR051406">
    <property type="entry name" value="PLD_domain"/>
</dbReference>
<dbReference type="Proteomes" id="UP000647133">
    <property type="component" value="Unassembled WGS sequence"/>
</dbReference>
<evidence type="ECO:0000259" key="7">
    <source>
        <dbReference type="PROSITE" id="PS50035"/>
    </source>
</evidence>
<reference evidence="8 9" key="1">
    <citation type="submission" date="2020-09" db="EMBL/GenBank/DDBJ databases">
        <title>Echinicola sp. CAU 1574 isolated from sand of Sido Beach.</title>
        <authorList>
            <person name="Kim W."/>
        </authorList>
    </citation>
    <scope>NUCLEOTIDE SEQUENCE [LARGE SCALE GENOMIC DNA]</scope>
    <source>
        <strain evidence="8 9">CAU 1574</strain>
    </source>
</reference>
<organism evidence="8 9">
    <name type="scientific">Echinicola arenosa</name>
    <dbReference type="NCBI Taxonomy" id="2774144"/>
    <lineage>
        <taxon>Bacteria</taxon>
        <taxon>Pseudomonadati</taxon>
        <taxon>Bacteroidota</taxon>
        <taxon>Cytophagia</taxon>
        <taxon>Cytophagales</taxon>
        <taxon>Cyclobacteriaceae</taxon>
        <taxon>Echinicola</taxon>
    </lineage>
</organism>
<dbReference type="EC" id="3.1.4.4" evidence="3"/>
<proteinExistence type="inferred from homology"/>
<dbReference type="Gene3D" id="3.30.870.10">
    <property type="entry name" value="Endonuclease Chain A"/>
    <property type="match status" value="1"/>
</dbReference>
<keyword evidence="9" id="KW-1185">Reference proteome</keyword>
<dbReference type="SUPFAM" id="SSF56024">
    <property type="entry name" value="Phospholipase D/nuclease"/>
    <property type="match status" value="1"/>
</dbReference>
<dbReference type="InterPro" id="IPR025202">
    <property type="entry name" value="PLD-like_dom"/>
</dbReference>
<dbReference type="CDD" id="cd09171">
    <property type="entry name" value="PLDc_vPLD6_like"/>
    <property type="match status" value="1"/>
</dbReference>
<dbReference type="RefSeq" id="WP_192009763.1">
    <property type="nucleotide sequence ID" value="NZ_JACYTQ010000002.1"/>
</dbReference>
<protein>
    <recommendedName>
        <fullName evidence="3">phospholipase D</fullName>
        <ecNumber evidence="3">3.1.4.4</ecNumber>
    </recommendedName>
</protein>
<comment type="catalytic activity">
    <reaction evidence="1">
        <text>a 1,2-diacyl-sn-glycero-3-phosphocholine + H2O = a 1,2-diacyl-sn-glycero-3-phosphate + choline + H(+)</text>
        <dbReference type="Rhea" id="RHEA:14445"/>
        <dbReference type="ChEBI" id="CHEBI:15354"/>
        <dbReference type="ChEBI" id="CHEBI:15377"/>
        <dbReference type="ChEBI" id="CHEBI:15378"/>
        <dbReference type="ChEBI" id="CHEBI:57643"/>
        <dbReference type="ChEBI" id="CHEBI:58608"/>
        <dbReference type="EC" id="3.1.4.4"/>
    </reaction>
</comment>
<dbReference type="InterPro" id="IPR001736">
    <property type="entry name" value="PLipase_D/transphosphatidylase"/>
</dbReference>
<gene>
    <name evidence="8" type="ORF">IFO69_09185</name>
</gene>
<dbReference type="PROSITE" id="PS50035">
    <property type="entry name" value="PLD"/>
    <property type="match status" value="1"/>
</dbReference>
<dbReference type="PANTHER" id="PTHR43856">
    <property type="entry name" value="CARDIOLIPIN HYDROLASE"/>
    <property type="match status" value="1"/>
</dbReference>
<evidence type="ECO:0000313" key="8">
    <source>
        <dbReference type="EMBL" id="MBD8488916.1"/>
    </source>
</evidence>
<sequence>MLPLEEIIQNFKDSLQDHVLSRSERKALKTDLNHLSTHERQVLLSEIKQMAVENTEDIKSQNLIQWFYEAIKVLNQEPQATSATAAFFSPGNACRDAIRQEIRNASSLIHICVFTISDDRITEELLHAHDRKVSIKIITDDDKSFDLGSDIEQMEQAGILVQKDNSPVHMHHKFAIFDRKKILTGSYNWTRSAAEYNYENIVLLEDIHTIRTFEKEFDRLWKSF</sequence>
<evidence type="ECO:0000256" key="6">
    <source>
        <dbReference type="ARBA" id="ARBA00023098"/>
    </source>
</evidence>